<dbReference type="GO" id="GO:0030313">
    <property type="term" value="C:cell envelope"/>
    <property type="evidence" value="ECO:0007669"/>
    <property type="project" value="UniProtKB-SubCell"/>
</dbReference>
<evidence type="ECO:0000313" key="9">
    <source>
        <dbReference type="Proteomes" id="UP000184079"/>
    </source>
</evidence>
<name>A0A1M5LK54_9BACI</name>
<dbReference type="Pfam" id="PF00578">
    <property type="entry name" value="AhpC-TSA"/>
    <property type="match status" value="1"/>
</dbReference>
<evidence type="ECO:0000256" key="5">
    <source>
        <dbReference type="ARBA" id="ARBA00023284"/>
    </source>
</evidence>
<accession>A0A1M5LK54</accession>
<comment type="subcellular location">
    <subcellularLocation>
        <location evidence="1">Cell envelope</location>
    </subcellularLocation>
</comment>
<dbReference type="PANTHER" id="PTHR42852">
    <property type="entry name" value="THIOL:DISULFIDE INTERCHANGE PROTEIN DSBE"/>
    <property type="match status" value="1"/>
</dbReference>
<evidence type="ECO:0000256" key="2">
    <source>
        <dbReference type="ARBA" id="ARBA00022748"/>
    </source>
</evidence>
<gene>
    <name evidence="8" type="ORF">SAMN05421807_101164</name>
</gene>
<dbReference type="NCBIfam" id="NF002854">
    <property type="entry name" value="PRK03147.1"/>
    <property type="match status" value="1"/>
</dbReference>
<dbReference type="InterPro" id="IPR036249">
    <property type="entry name" value="Thioredoxin-like_sf"/>
</dbReference>
<evidence type="ECO:0000256" key="1">
    <source>
        <dbReference type="ARBA" id="ARBA00004196"/>
    </source>
</evidence>
<dbReference type="GO" id="GO:0016491">
    <property type="term" value="F:oxidoreductase activity"/>
    <property type="evidence" value="ECO:0007669"/>
    <property type="project" value="InterPro"/>
</dbReference>
<reference evidence="9" key="1">
    <citation type="submission" date="2016-11" db="EMBL/GenBank/DDBJ databases">
        <authorList>
            <person name="Varghese N."/>
            <person name="Submissions S."/>
        </authorList>
    </citation>
    <scope>NUCLEOTIDE SEQUENCE [LARGE SCALE GENOMIC DNA]</scope>
    <source>
        <strain evidence="9">CGMCC 1.6496</strain>
    </source>
</reference>
<evidence type="ECO:0000313" key="8">
    <source>
        <dbReference type="EMBL" id="SHG65346.1"/>
    </source>
</evidence>
<dbReference type="CDD" id="cd02966">
    <property type="entry name" value="TlpA_like_family"/>
    <property type="match status" value="1"/>
</dbReference>
<feature type="transmembrane region" description="Helical" evidence="6">
    <location>
        <begin position="20"/>
        <end position="38"/>
    </location>
</feature>
<dbReference type="GO" id="GO:0016209">
    <property type="term" value="F:antioxidant activity"/>
    <property type="evidence" value="ECO:0007669"/>
    <property type="project" value="InterPro"/>
</dbReference>
<proteinExistence type="predicted"/>
<dbReference type="PANTHER" id="PTHR42852:SF6">
    <property type="entry name" value="THIOL:DISULFIDE INTERCHANGE PROTEIN DSBE"/>
    <property type="match status" value="1"/>
</dbReference>
<keyword evidence="3" id="KW-0735">Signal-anchor</keyword>
<keyword evidence="6" id="KW-0812">Transmembrane</keyword>
<dbReference type="InterPro" id="IPR000866">
    <property type="entry name" value="AhpC/TSA"/>
</dbReference>
<dbReference type="GO" id="GO:0017004">
    <property type="term" value="P:cytochrome complex assembly"/>
    <property type="evidence" value="ECO:0007669"/>
    <property type="project" value="UniProtKB-KW"/>
</dbReference>
<keyword evidence="6" id="KW-1133">Transmembrane helix</keyword>
<sequence length="191" mass="22086">MMSLDEIKQKKKNKKRNRFIFRSVILLILVGAVVFAVVQNLQDDKIIYDVGDNAPDFQLEQINKYNERETVRLSDLEGKGVMLNFWGTWCKPCEEEMPYMQKLYPQYKEKGVEIVAVSLDSTELVVHRFVDEYDLTFPIPHDKDSQVRDLYKVGPIPSTVFIDPQGKIVEVVNGALSLERLDGYLQEITPK</sequence>
<dbReference type="Proteomes" id="UP000184079">
    <property type="component" value="Unassembled WGS sequence"/>
</dbReference>
<protein>
    <submittedName>
        <fullName evidence="8">Peroxiredoxin</fullName>
    </submittedName>
</protein>
<keyword evidence="9" id="KW-1185">Reference proteome</keyword>
<dbReference type="Gene3D" id="3.40.30.10">
    <property type="entry name" value="Glutaredoxin"/>
    <property type="match status" value="1"/>
</dbReference>
<evidence type="ECO:0000256" key="6">
    <source>
        <dbReference type="SAM" id="Phobius"/>
    </source>
</evidence>
<organism evidence="8 9">
    <name type="scientific">Virgibacillus chiguensis</name>
    <dbReference type="NCBI Taxonomy" id="411959"/>
    <lineage>
        <taxon>Bacteria</taxon>
        <taxon>Bacillati</taxon>
        <taxon>Bacillota</taxon>
        <taxon>Bacilli</taxon>
        <taxon>Bacillales</taxon>
        <taxon>Bacillaceae</taxon>
        <taxon>Virgibacillus</taxon>
    </lineage>
</organism>
<feature type="domain" description="Thioredoxin" evidence="7">
    <location>
        <begin position="48"/>
        <end position="190"/>
    </location>
</feature>
<keyword evidence="2" id="KW-0201">Cytochrome c-type biogenesis</keyword>
<evidence type="ECO:0000259" key="7">
    <source>
        <dbReference type="PROSITE" id="PS51352"/>
    </source>
</evidence>
<dbReference type="AlphaFoldDB" id="A0A1M5LK54"/>
<evidence type="ECO:0000256" key="3">
    <source>
        <dbReference type="ARBA" id="ARBA00022968"/>
    </source>
</evidence>
<dbReference type="SUPFAM" id="SSF52833">
    <property type="entry name" value="Thioredoxin-like"/>
    <property type="match status" value="1"/>
</dbReference>
<dbReference type="EMBL" id="FQXD01000001">
    <property type="protein sequence ID" value="SHG65346.1"/>
    <property type="molecule type" value="Genomic_DNA"/>
</dbReference>
<keyword evidence="6" id="KW-0472">Membrane</keyword>
<keyword evidence="5" id="KW-0676">Redox-active center</keyword>
<dbReference type="InterPro" id="IPR013766">
    <property type="entry name" value="Thioredoxin_domain"/>
</dbReference>
<dbReference type="InterPro" id="IPR050553">
    <property type="entry name" value="Thioredoxin_ResA/DsbE_sf"/>
</dbReference>
<dbReference type="PROSITE" id="PS51352">
    <property type="entry name" value="THIOREDOXIN_2"/>
    <property type="match status" value="1"/>
</dbReference>
<evidence type="ECO:0000256" key="4">
    <source>
        <dbReference type="ARBA" id="ARBA00023157"/>
    </source>
</evidence>
<keyword evidence="4" id="KW-1015">Disulfide bond</keyword>